<reference evidence="1 2" key="2">
    <citation type="journal article" date="2011" name="PLoS ONE">
        <title>The Cyst-Dividing Bacterium Ramlibacter tataouinensis TTB310 Genome Reveals a Well-Stocked Toolbox for Adaptation to a Desert Environment.</title>
        <authorList>
            <person name="De Luca G."/>
            <person name="Barakat M."/>
            <person name="Ortet P."/>
            <person name="Fochesato S."/>
            <person name="Jourlin-Castelli C."/>
            <person name="Ansaldi M."/>
            <person name="Py B."/>
            <person name="Fichant G."/>
            <person name="Coutinho P.M."/>
            <person name="Voulhoux R."/>
            <person name="Bastien O."/>
            <person name="Marechal E."/>
            <person name="Henrissat B."/>
            <person name="Quentin Y."/>
            <person name="Noirot P."/>
            <person name="Filloux A."/>
            <person name="Mejean V."/>
            <person name="Dubow M.S."/>
            <person name="Barras F."/>
            <person name="Barbe V."/>
            <person name="Weissenbach J."/>
            <person name="Mihalcescu I."/>
            <person name="Vermeglio A."/>
            <person name="Achouak W."/>
            <person name="Heulin T."/>
        </authorList>
    </citation>
    <scope>NUCLEOTIDE SEQUENCE [LARGE SCALE GENOMIC DNA]</scope>
    <source>
        <strain evidence="2">ATCC BAA-407 / DSM 14655 / LMG 21543 / TTB310</strain>
    </source>
</reference>
<evidence type="ECO:0000313" key="1">
    <source>
        <dbReference type="EMBL" id="AEG94063.1"/>
    </source>
</evidence>
<sequence length="72" mass="8478">MDIRVEYQASASGEPEPGIVWFGNRRVEVRSIVDRWYGSHHRWWKIETDDGLYVLRRDEASGDWTLAAVTRE</sequence>
<reference evidence="2" key="1">
    <citation type="submission" date="2006-01" db="EMBL/GenBank/DDBJ databases">
        <title>Genome of the cyst-dividing bacterium Ramlibacter tataouinensis.</title>
        <authorList>
            <person name="Barakat M."/>
            <person name="Ortet P."/>
            <person name="De Luca G."/>
            <person name="Jourlin-Castelli C."/>
            <person name="Ansaldi M."/>
            <person name="Py B."/>
            <person name="Fichant G."/>
            <person name="Coutinho P."/>
            <person name="Voulhoux R."/>
            <person name="Bastien O."/>
            <person name="Roy S."/>
            <person name="Marechal E."/>
            <person name="Henrissat B."/>
            <person name="Quentin Y."/>
            <person name="Noirot P."/>
            <person name="Filloux A."/>
            <person name="Mejean V."/>
            <person name="DuBow M."/>
            <person name="Barras F."/>
            <person name="Heulin T."/>
        </authorList>
    </citation>
    <scope>NUCLEOTIDE SEQUENCE [LARGE SCALE GENOMIC DNA]</scope>
    <source>
        <strain evidence="2">ATCC BAA-407 / DSM 14655 / LMG 21543 / TTB310</strain>
    </source>
</reference>
<dbReference type="STRING" id="365046.Rta_29600"/>
<gene>
    <name evidence="1" type="ordered locus">Rta_29600</name>
</gene>
<evidence type="ECO:0000313" key="2">
    <source>
        <dbReference type="Proteomes" id="UP000008385"/>
    </source>
</evidence>
<dbReference type="KEGG" id="rta:Rta_29600"/>
<accession>F5Y6I9</accession>
<dbReference type="HOGENOM" id="CLU_187647_0_0_4"/>
<dbReference type="EMBL" id="CP000245">
    <property type="protein sequence ID" value="AEG94063.1"/>
    <property type="molecule type" value="Genomic_DNA"/>
</dbReference>
<dbReference type="AlphaFoldDB" id="F5Y6I9"/>
<dbReference type="OrthoDB" id="1121317at2"/>
<protein>
    <submittedName>
        <fullName evidence="1">Uncharacterized protein</fullName>
    </submittedName>
</protein>
<name>F5Y6I9_RAMTT</name>
<keyword evidence="2" id="KW-1185">Reference proteome</keyword>
<dbReference type="RefSeq" id="WP_013902294.1">
    <property type="nucleotide sequence ID" value="NC_015677.1"/>
</dbReference>
<proteinExistence type="predicted"/>
<dbReference type="Proteomes" id="UP000008385">
    <property type="component" value="Chromosome"/>
</dbReference>
<organism evidence="1 2">
    <name type="scientific">Ramlibacter tataouinensis (strain ATCC BAA-407 / DSM 14655 / LMG 21543 / TTB310)</name>
    <dbReference type="NCBI Taxonomy" id="365046"/>
    <lineage>
        <taxon>Bacteria</taxon>
        <taxon>Pseudomonadati</taxon>
        <taxon>Pseudomonadota</taxon>
        <taxon>Betaproteobacteria</taxon>
        <taxon>Burkholderiales</taxon>
        <taxon>Comamonadaceae</taxon>
        <taxon>Ramlibacter</taxon>
    </lineage>
</organism>